<dbReference type="InterPro" id="IPR033985">
    <property type="entry name" value="SusD-like_N"/>
</dbReference>
<dbReference type="Proteomes" id="UP000806522">
    <property type="component" value="Unassembled WGS sequence"/>
</dbReference>
<evidence type="ECO:0000256" key="5">
    <source>
        <dbReference type="ARBA" id="ARBA00023237"/>
    </source>
</evidence>
<evidence type="ECO:0000259" key="7">
    <source>
        <dbReference type="Pfam" id="PF07980"/>
    </source>
</evidence>
<evidence type="ECO:0000313" key="9">
    <source>
        <dbReference type="EMBL" id="MBE6270121.1"/>
    </source>
</evidence>
<protein>
    <submittedName>
        <fullName evidence="9">RagB/SusD family nutrient uptake outer membrane protein</fullName>
    </submittedName>
</protein>
<dbReference type="CDD" id="cd08977">
    <property type="entry name" value="SusD"/>
    <property type="match status" value="1"/>
</dbReference>
<gene>
    <name evidence="9" type="ORF">E7101_04140</name>
</gene>
<evidence type="ECO:0000256" key="1">
    <source>
        <dbReference type="ARBA" id="ARBA00004442"/>
    </source>
</evidence>
<feature type="signal peptide" evidence="6">
    <location>
        <begin position="1"/>
        <end position="20"/>
    </location>
</feature>
<proteinExistence type="inferred from homology"/>
<feature type="chain" id="PRO_5038964142" evidence="6">
    <location>
        <begin position="21"/>
        <end position="472"/>
    </location>
</feature>
<dbReference type="Pfam" id="PF07980">
    <property type="entry name" value="SusD_RagB"/>
    <property type="match status" value="1"/>
</dbReference>
<dbReference type="SUPFAM" id="SSF48452">
    <property type="entry name" value="TPR-like"/>
    <property type="match status" value="1"/>
</dbReference>
<accession>A0A9D5S8U4</accession>
<dbReference type="AlphaFoldDB" id="A0A9D5S8U4"/>
<dbReference type="EMBL" id="SUYC01000003">
    <property type="protein sequence ID" value="MBE6270121.1"/>
    <property type="molecule type" value="Genomic_DNA"/>
</dbReference>
<dbReference type="Pfam" id="PF14322">
    <property type="entry name" value="SusD-like_3"/>
    <property type="match status" value="1"/>
</dbReference>
<comment type="subcellular location">
    <subcellularLocation>
        <location evidence="1">Cell outer membrane</location>
    </subcellularLocation>
</comment>
<keyword evidence="3 6" id="KW-0732">Signal</keyword>
<evidence type="ECO:0000256" key="3">
    <source>
        <dbReference type="ARBA" id="ARBA00022729"/>
    </source>
</evidence>
<evidence type="ECO:0000256" key="6">
    <source>
        <dbReference type="SAM" id="SignalP"/>
    </source>
</evidence>
<sequence length="472" mass="53049">MHIMKLVYKLLSFGFTLAMSSCESILDIDPPTDSITADVTFSTPEGIRTAATGFYTDNFLNNLMYYQGLELYVSQISDELLARSGQFADLNQNNYNASSSYITNLWDAPYSSIYGANDFLGHVEGSTVIPADELNKYRGEALFFRANAYFYLVNLFGDVPLLTTYDVSVTATAPRTPKAEVYQQIIADLQQAQQLLKGSGNGRTRITTDAATALLARVYLYTEQWDKAISEANKLIPTADGGQGSSYQLETADRVFLATSSEAILQSNQEGFTGTGSYVGYTRIGNLFIPNARATYASYYFCDELVADLRSEPADLRNQWIGEKAGSGGKTYYYPYKYKNMTTPSSSANYEYYVLLRLAEQYLIRAEAYVHLGNMQQAVADINTIRHRAALADYAGSTSQTDLLMEIEQQRRKEFFFEGGHRWMDLNRTGRADAVYGNTSYKKVNWKSYRSLLPIPEQQIGRNRNLTQNPEY</sequence>
<keyword evidence="5" id="KW-0998">Cell outer membrane</keyword>
<dbReference type="InterPro" id="IPR012944">
    <property type="entry name" value="SusD_RagB_dom"/>
</dbReference>
<comment type="caution">
    <text evidence="9">The sequence shown here is derived from an EMBL/GenBank/DDBJ whole genome shotgun (WGS) entry which is preliminary data.</text>
</comment>
<dbReference type="GO" id="GO:0009279">
    <property type="term" value="C:cell outer membrane"/>
    <property type="evidence" value="ECO:0007669"/>
    <property type="project" value="UniProtKB-SubCell"/>
</dbReference>
<organism evidence="9 10">
    <name type="scientific">Xylanibacter ruminicola</name>
    <name type="common">Prevotella ruminicola</name>
    <dbReference type="NCBI Taxonomy" id="839"/>
    <lineage>
        <taxon>Bacteria</taxon>
        <taxon>Pseudomonadati</taxon>
        <taxon>Bacteroidota</taxon>
        <taxon>Bacteroidia</taxon>
        <taxon>Bacteroidales</taxon>
        <taxon>Prevotellaceae</taxon>
        <taxon>Xylanibacter</taxon>
    </lineage>
</organism>
<dbReference type="InterPro" id="IPR011990">
    <property type="entry name" value="TPR-like_helical_dom_sf"/>
</dbReference>
<name>A0A9D5S8U4_XYLRU</name>
<evidence type="ECO:0000256" key="2">
    <source>
        <dbReference type="ARBA" id="ARBA00006275"/>
    </source>
</evidence>
<dbReference type="PROSITE" id="PS51257">
    <property type="entry name" value="PROKAR_LIPOPROTEIN"/>
    <property type="match status" value="1"/>
</dbReference>
<evidence type="ECO:0000259" key="8">
    <source>
        <dbReference type="Pfam" id="PF14322"/>
    </source>
</evidence>
<feature type="domain" description="SusD-like N-terminal" evidence="8">
    <location>
        <begin position="29"/>
        <end position="220"/>
    </location>
</feature>
<feature type="domain" description="RagB/SusD" evidence="7">
    <location>
        <begin position="328"/>
        <end position="472"/>
    </location>
</feature>
<comment type="similarity">
    <text evidence="2">Belongs to the SusD family.</text>
</comment>
<evidence type="ECO:0000256" key="4">
    <source>
        <dbReference type="ARBA" id="ARBA00023136"/>
    </source>
</evidence>
<dbReference type="Gene3D" id="1.25.40.390">
    <property type="match status" value="1"/>
</dbReference>
<evidence type="ECO:0000313" key="10">
    <source>
        <dbReference type="Proteomes" id="UP000806522"/>
    </source>
</evidence>
<reference evidence="9" key="1">
    <citation type="submission" date="2019-04" db="EMBL/GenBank/DDBJ databases">
        <title>Evolution of Biomass-Degrading Anaerobic Consortia Revealed by Metagenomics.</title>
        <authorList>
            <person name="Peng X."/>
        </authorList>
    </citation>
    <scope>NUCLEOTIDE SEQUENCE</scope>
    <source>
        <strain evidence="9">SIG140</strain>
    </source>
</reference>
<keyword evidence="4" id="KW-0472">Membrane</keyword>